<proteinExistence type="predicted"/>
<keyword evidence="3 6" id="KW-0808">Transferase</keyword>
<dbReference type="Proteomes" id="UP000018502">
    <property type="component" value="Unassembled WGS sequence"/>
</dbReference>
<evidence type="ECO:0000256" key="1">
    <source>
        <dbReference type="ARBA" id="ARBA00005189"/>
    </source>
</evidence>
<dbReference type="GO" id="GO:0016746">
    <property type="term" value="F:acyltransferase activity"/>
    <property type="evidence" value="ECO:0007669"/>
    <property type="project" value="UniProtKB-KW"/>
</dbReference>
<dbReference type="AlphaFoldDB" id="A0A829MDA3"/>
<evidence type="ECO:0000313" key="7">
    <source>
        <dbReference type="Proteomes" id="UP000018502"/>
    </source>
</evidence>
<evidence type="ECO:0000256" key="3">
    <source>
        <dbReference type="ARBA" id="ARBA00022679"/>
    </source>
</evidence>
<evidence type="ECO:0000256" key="5">
    <source>
        <dbReference type="ARBA" id="ARBA00023315"/>
    </source>
</evidence>
<evidence type="ECO:0000313" key="6">
    <source>
        <dbReference type="EMBL" id="ESV63047.1"/>
    </source>
</evidence>
<evidence type="ECO:0000256" key="2">
    <source>
        <dbReference type="ARBA" id="ARBA00022516"/>
    </source>
</evidence>
<dbReference type="InterPro" id="IPR016181">
    <property type="entry name" value="Acyl_CoA_acyltransferase"/>
</dbReference>
<protein>
    <submittedName>
        <fullName evidence="6">Acetyltransferase domain protein</fullName>
    </submittedName>
</protein>
<name>A0A829MDA3_9MYCO</name>
<sequence length="298" mass="32464">MESAAVLIAAPGVGSDRGTDANPRPRYSIVLSSDPAEIEAAQRLRYQAFADEMGAPLPHAVRGPLTGEMIDLDKLDPFCDHLLARDEDTGAIIGCCRLLPPQGYQAAGETFTDSMFDATALDPLRPKLVEIGRVTVAPEHRNGAVMGILWAGIFRYQQMTEHQYAIGCLSVRMEDGGPRGSLVRSVHDFAQRFAAPRSIGSYRAGPSWSMVYRWKTYRPRRRRRFLRCCMDVCASADVSAGPVLRPGVRYGGLSGVGYQRYCASTLSGASGAVPCSRIVMGLMMCSVSGSGRRTLPWR</sequence>
<dbReference type="InterPro" id="IPR052351">
    <property type="entry name" value="Ornithine_N-alpha-AT"/>
</dbReference>
<comment type="pathway">
    <text evidence="1">Lipid metabolism.</text>
</comment>
<dbReference type="PANTHER" id="PTHR37323">
    <property type="entry name" value="GCN5-RELATED N-ACETYLTRANSFERASE"/>
    <property type="match status" value="1"/>
</dbReference>
<dbReference type="SUPFAM" id="SSF55729">
    <property type="entry name" value="Acyl-CoA N-acyltransferases (Nat)"/>
    <property type="match status" value="1"/>
</dbReference>
<dbReference type="Gene3D" id="3.40.630.30">
    <property type="match status" value="1"/>
</dbReference>
<reference evidence="6 7" key="1">
    <citation type="journal article" date="2014" name="Emerg. Infect. Dis.">
        <title>High-level Relatedness among Mycobacterium abscessus subsp. massiliense Strains from Widely Separated Outbreaks.</title>
        <authorList>
            <person name="Tettelin H."/>
            <person name="Davidson R.M."/>
            <person name="Agrawal S."/>
            <person name="Aitken M.L."/>
            <person name="Shallom S."/>
            <person name="Hasan N.A."/>
            <person name="Strong M."/>
            <person name="Nogueira de Moura V.C."/>
            <person name="De Groote M.A."/>
            <person name="Duarte R.S."/>
            <person name="Hine E."/>
            <person name="Parankush S."/>
            <person name="Su Q."/>
            <person name="Daugherty S.C."/>
            <person name="Fraser C.M."/>
            <person name="Brown-Elliott B.A."/>
            <person name="Wallace R.J.Jr."/>
            <person name="Holland S.M."/>
            <person name="Sampaio E.P."/>
            <person name="Olivier K.N."/>
            <person name="Jackson M."/>
            <person name="Zelazny A.M."/>
        </authorList>
    </citation>
    <scope>NUCLEOTIDE SEQUENCE [LARGE SCALE GENOMIC DNA]</scope>
    <source>
        <strain evidence="6 7">MAB_091912_2446</strain>
    </source>
</reference>
<dbReference type="Pfam" id="PF13444">
    <property type="entry name" value="Acetyltransf_5"/>
    <property type="match status" value="1"/>
</dbReference>
<keyword evidence="5" id="KW-0012">Acyltransferase</keyword>
<dbReference type="GO" id="GO:0006629">
    <property type="term" value="P:lipid metabolic process"/>
    <property type="evidence" value="ECO:0007669"/>
    <property type="project" value="UniProtKB-KW"/>
</dbReference>
<evidence type="ECO:0000256" key="4">
    <source>
        <dbReference type="ARBA" id="ARBA00023098"/>
    </source>
</evidence>
<comment type="caution">
    <text evidence="6">The sequence shown here is derived from an EMBL/GenBank/DDBJ whole genome shotgun (WGS) entry which is preliminary data.</text>
</comment>
<dbReference type="EMBL" id="AYTF01000001">
    <property type="protein sequence ID" value="ESV63047.1"/>
    <property type="molecule type" value="Genomic_DNA"/>
</dbReference>
<keyword evidence="2" id="KW-0444">Lipid biosynthesis</keyword>
<dbReference type="PANTHER" id="PTHR37323:SF1">
    <property type="entry name" value="L-ORNITHINE N(ALPHA)-ACYLTRANSFERASE"/>
    <property type="match status" value="1"/>
</dbReference>
<accession>A0A829MDA3</accession>
<organism evidence="6 7">
    <name type="scientific">Mycobacteroides abscessus MAB_091912_2446</name>
    <dbReference type="NCBI Taxonomy" id="1335414"/>
    <lineage>
        <taxon>Bacteria</taxon>
        <taxon>Bacillati</taxon>
        <taxon>Actinomycetota</taxon>
        <taxon>Actinomycetes</taxon>
        <taxon>Mycobacteriales</taxon>
        <taxon>Mycobacteriaceae</taxon>
        <taxon>Mycobacteroides</taxon>
        <taxon>Mycobacteroides abscessus</taxon>
    </lineage>
</organism>
<keyword evidence="4" id="KW-0443">Lipid metabolism</keyword>
<gene>
    <name evidence="6" type="ORF">L833_0421</name>
</gene>